<dbReference type="InterPro" id="IPR032805">
    <property type="entry name" value="Wax_synthase_dom"/>
</dbReference>
<evidence type="ECO:0000256" key="4">
    <source>
        <dbReference type="ARBA" id="ARBA00022692"/>
    </source>
</evidence>
<feature type="transmembrane region" description="Helical" evidence="7">
    <location>
        <begin position="367"/>
        <end position="387"/>
    </location>
</feature>
<evidence type="ECO:0000256" key="2">
    <source>
        <dbReference type="ARBA" id="ARBA00007282"/>
    </source>
</evidence>
<sequence>MADCRLIPEVLLSNGILWPGAIMDQPVASTWANILEILLLYTAHVLLPTILLLATAKRSLLRYLSIPVSLCILHRAIHIASLLGPGFIWCELARLFLTVACQSLNLLLINSKDGHDIPDIGQGYLALDMFSTLALRQAMEQEKFGTLPSTVHWNISIEQLIERIVSNLMAGFVVSRILIDFHHRVFSVIAVGIGLDSTSDWPPLFGKATDTYSLRGFWSKFWHQLLQQPLTSISRLITRDVLGLAPNSTLRRYMNICIVFFLSGGLHVVLDIVQGIPSQESGAMLFFALAPLGLMIEDAFKALWRLILHQNKESKTQNDAPLPRSQRILGLAWTMLWLGVTSTWYFYPQMLRPQNQNLVPFSFADQVGLPVTISAVTTGGVMLAFTFQVEV</sequence>
<dbReference type="OrthoDB" id="1077582at2759"/>
<feature type="domain" description="Wax synthase" evidence="8">
    <location>
        <begin position="201"/>
        <end position="289"/>
    </location>
</feature>
<keyword evidence="5 7" id="KW-1133">Transmembrane helix</keyword>
<evidence type="ECO:0000256" key="7">
    <source>
        <dbReference type="SAM" id="Phobius"/>
    </source>
</evidence>
<dbReference type="GO" id="GO:0016020">
    <property type="term" value="C:membrane"/>
    <property type="evidence" value="ECO:0007669"/>
    <property type="project" value="UniProtKB-SubCell"/>
</dbReference>
<dbReference type="PANTHER" id="PTHR31595">
    <property type="entry name" value="LONG-CHAIN-ALCOHOL O-FATTY-ACYLTRANSFERASE 3-RELATED"/>
    <property type="match status" value="1"/>
</dbReference>
<accession>A0A9W9VPX4</accession>
<dbReference type="Proteomes" id="UP001147747">
    <property type="component" value="Unassembled WGS sequence"/>
</dbReference>
<feature type="transmembrane region" description="Helical" evidence="7">
    <location>
        <begin position="285"/>
        <end position="307"/>
    </location>
</feature>
<dbReference type="AlphaFoldDB" id="A0A9W9VPX4"/>
<feature type="transmembrane region" description="Helical" evidence="7">
    <location>
        <begin position="328"/>
        <end position="347"/>
    </location>
</feature>
<dbReference type="GO" id="GO:0006629">
    <property type="term" value="P:lipid metabolic process"/>
    <property type="evidence" value="ECO:0007669"/>
    <property type="project" value="InterPro"/>
</dbReference>
<dbReference type="InterPro" id="IPR044851">
    <property type="entry name" value="Wax_synthase"/>
</dbReference>
<dbReference type="PANTHER" id="PTHR31595:SF27">
    <property type="entry name" value="WAX SYNTHASE DOMAIN-CONTAINING PROTEIN-RELATED"/>
    <property type="match status" value="1"/>
</dbReference>
<feature type="transmembrane region" description="Helical" evidence="7">
    <location>
        <begin position="253"/>
        <end position="273"/>
    </location>
</feature>
<evidence type="ECO:0000256" key="6">
    <source>
        <dbReference type="ARBA" id="ARBA00023136"/>
    </source>
</evidence>
<dbReference type="GO" id="GO:0008374">
    <property type="term" value="F:O-acyltransferase activity"/>
    <property type="evidence" value="ECO:0007669"/>
    <property type="project" value="InterPro"/>
</dbReference>
<name>A0A9W9VPX4_9EURO</name>
<comment type="similarity">
    <text evidence="2">Belongs to the wax synthase family.</text>
</comment>
<keyword evidence="4 7" id="KW-0812">Transmembrane</keyword>
<dbReference type="EMBL" id="JAPZBU010000009">
    <property type="protein sequence ID" value="KAJ5387059.1"/>
    <property type="molecule type" value="Genomic_DNA"/>
</dbReference>
<evidence type="ECO:0000313" key="10">
    <source>
        <dbReference type="Proteomes" id="UP001147747"/>
    </source>
</evidence>
<evidence type="ECO:0000256" key="5">
    <source>
        <dbReference type="ARBA" id="ARBA00022989"/>
    </source>
</evidence>
<evidence type="ECO:0000256" key="1">
    <source>
        <dbReference type="ARBA" id="ARBA00004141"/>
    </source>
</evidence>
<evidence type="ECO:0000259" key="8">
    <source>
        <dbReference type="Pfam" id="PF13813"/>
    </source>
</evidence>
<evidence type="ECO:0000256" key="3">
    <source>
        <dbReference type="ARBA" id="ARBA00022679"/>
    </source>
</evidence>
<organism evidence="9 10">
    <name type="scientific">Penicillium cosmopolitanum</name>
    <dbReference type="NCBI Taxonomy" id="1131564"/>
    <lineage>
        <taxon>Eukaryota</taxon>
        <taxon>Fungi</taxon>
        <taxon>Dikarya</taxon>
        <taxon>Ascomycota</taxon>
        <taxon>Pezizomycotina</taxon>
        <taxon>Eurotiomycetes</taxon>
        <taxon>Eurotiomycetidae</taxon>
        <taxon>Eurotiales</taxon>
        <taxon>Aspergillaceae</taxon>
        <taxon>Penicillium</taxon>
    </lineage>
</organism>
<proteinExistence type="inferred from homology"/>
<gene>
    <name evidence="9" type="ORF">N7509_009600</name>
</gene>
<comment type="caution">
    <text evidence="9">The sequence shown here is derived from an EMBL/GenBank/DDBJ whole genome shotgun (WGS) entry which is preliminary data.</text>
</comment>
<keyword evidence="10" id="KW-1185">Reference proteome</keyword>
<protein>
    <recommendedName>
        <fullName evidence="8">Wax synthase domain-containing protein</fullName>
    </recommendedName>
</protein>
<dbReference type="RefSeq" id="XP_056484857.1">
    <property type="nucleotide sequence ID" value="XM_056634237.1"/>
</dbReference>
<dbReference type="GeneID" id="81373217"/>
<keyword evidence="3" id="KW-0808">Transferase</keyword>
<dbReference type="Pfam" id="PF13813">
    <property type="entry name" value="MBOAT_2"/>
    <property type="match status" value="1"/>
</dbReference>
<feature type="transmembrane region" description="Helical" evidence="7">
    <location>
        <begin position="31"/>
        <end position="53"/>
    </location>
</feature>
<evidence type="ECO:0000313" key="9">
    <source>
        <dbReference type="EMBL" id="KAJ5387059.1"/>
    </source>
</evidence>
<reference evidence="9" key="1">
    <citation type="submission" date="2022-12" db="EMBL/GenBank/DDBJ databases">
        <authorList>
            <person name="Petersen C."/>
        </authorList>
    </citation>
    <scope>NUCLEOTIDE SEQUENCE</scope>
    <source>
        <strain evidence="9">IBT 29677</strain>
    </source>
</reference>
<comment type="subcellular location">
    <subcellularLocation>
        <location evidence="1">Membrane</location>
        <topology evidence="1">Multi-pass membrane protein</topology>
    </subcellularLocation>
</comment>
<reference evidence="9" key="2">
    <citation type="journal article" date="2023" name="IMA Fungus">
        <title>Comparative genomic study of the Penicillium genus elucidates a diverse pangenome and 15 lateral gene transfer events.</title>
        <authorList>
            <person name="Petersen C."/>
            <person name="Sorensen T."/>
            <person name="Nielsen M.R."/>
            <person name="Sondergaard T.E."/>
            <person name="Sorensen J.L."/>
            <person name="Fitzpatrick D.A."/>
            <person name="Frisvad J.C."/>
            <person name="Nielsen K.L."/>
        </authorList>
    </citation>
    <scope>NUCLEOTIDE SEQUENCE</scope>
    <source>
        <strain evidence="9">IBT 29677</strain>
    </source>
</reference>
<keyword evidence="6 7" id="KW-0472">Membrane</keyword>